<organism evidence="8 9">
    <name type="scientific">Ceratobasidium theobromae</name>
    <dbReference type="NCBI Taxonomy" id="1582974"/>
    <lineage>
        <taxon>Eukaryota</taxon>
        <taxon>Fungi</taxon>
        <taxon>Dikarya</taxon>
        <taxon>Basidiomycota</taxon>
        <taxon>Agaricomycotina</taxon>
        <taxon>Agaricomycetes</taxon>
        <taxon>Cantharellales</taxon>
        <taxon>Ceratobasidiaceae</taxon>
        <taxon>Ceratobasidium</taxon>
    </lineage>
</organism>
<evidence type="ECO:0000256" key="5">
    <source>
        <dbReference type="ARBA" id="ARBA00023242"/>
    </source>
</evidence>
<dbReference type="PANTHER" id="PTHR47338:SF29">
    <property type="entry name" value="ZN(2)-C6 FUNGAL-TYPE DOMAIN-CONTAINING PROTEIN"/>
    <property type="match status" value="1"/>
</dbReference>
<feature type="domain" description="Zn(2)-C6 fungal-type" evidence="7">
    <location>
        <begin position="17"/>
        <end position="40"/>
    </location>
</feature>
<dbReference type="SUPFAM" id="SSF57701">
    <property type="entry name" value="Zn2/Cys6 DNA-binding domain"/>
    <property type="match status" value="1"/>
</dbReference>
<evidence type="ECO:0000313" key="9">
    <source>
        <dbReference type="Proteomes" id="UP000383932"/>
    </source>
</evidence>
<dbReference type="Pfam" id="PF00172">
    <property type="entry name" value="Zn_clus"/>
    <property type="match status" value="1"/>
</dbReference>
<dbReference type="PROSITE" id="PS50048">
    <property type="entry name" value="ZN2_CY6_FUNGAL_2"/>
    <property type="match status" value="1"/>
</dbReference>
<dbReference type="OrthoDB" id="5600212at2759"/>
<reference evidence="8 9" key="1">
    <citation type="journal article" date="2019" name="Fungal Biol. Biotechnol.">
        <title>Draft genome sequence of fastidious pathogen Ceratobasidium theobromae, which causes vascular-streak dieback in Theobroma cacao.</title>
        <authorList>
            <person name="Ali S.S."/>
            <person name="Asman A."/>
            <person name="Shao J."/>
            <person name="Firmansyah A.P."/>
            <person name="Susilo A.W."/>
            <person name="Rosmana A."/>
            <person name="McMahon P."/>
            <person name="Junaid M."/>
            <person name="Guest D."/>
            <person name="Kheng T.Y."/>
            <person name="Meinhardt L.W."/>
            <person name="Bailey B.A."/>
        </authorList>
    </citation>
    <scope>NUCLEOTIDE SEQUENCE [LARGE SCALE GENOMIC DNA]</scope>
    <source>
        <strain evidence="8 9">CT2</strain>
    </source>
</reference>
<dbReference type="PANTHER" id="PTHR47338">
    <property type="entry name" value="ZN(II)2CYS6 TRANSCRIPTION FACTOR (EUROFUNG)-RELATED"/>
    <property type="match status" value="1"/>
</dbReference>
<evidence type="ECO:0000256" key="6">
    <source>
        <dbReference type="SAM" id="MobiDB-lite"/>
    </source>
</evidence>
<dbReference type="GO" id="GO:0005634">
    <property type="term" value="C:nucleus"/>
    <property type="evidence" value="ECO:0007669"/>
    <property type="project" value="UniProtKB-SubCell"/>
</dbReference>
<dbReference type="GO" id="GO:0000981">
    <property type="term" value="F:DNA-binding transcription factor activity, RNA polymerase II-specific"/>
    <property type="evidence" value="ECO:0007669"/>
    <property type="project" value="InterPro"/>
</dbReference>
<dbReference type="Gene3D" id="4.10.240.10">
    <property type="entry name" value="Zn(2)-C6 fungal-type DNA-binding domain"/>
    <property type="match status" value="1"/>
</dbReference>
<evidence type="ECO:0000256" key="2">
    <source>
        <dbReference type="ARBA" id="ARBA00022723"/>
    </source>
</evidence>
<evidence type="ECO:0000259" key="7">
    <source>
        <dbReference type="PROSITE" id="PS50048"/>
    </source>
</evidence>
<dbReference type="GO" id="GO:0003677">
    <property type="term" value="F:DNA binding"/>
    <property type="evidence" value="ECO:0007669"/>
    <property type="project" value="InterPro"/>
</dbReference>
<comment type="subcellular location">
    <subcellularLocation>
        <location evidence="1">Nucleus</location>
    </subcellularLocation>
</comment>
<feature type="compositionally biased region" description="Basic and acidic residues" evidence="6">
    <location>
        <begin position="101"/>
        <end position="113"/>
    </location>
</feature>
<dbReference type="InterPro" id="IPR007219">
    <property type="entry name" value="XnlR_reg_dom"/>
</dbReference>
<feature type="compositionally biased region" description="Low complexity" evidence="6">
    <location>
        <begin position="146"/>
        <end position="170"/>
    </location>
</feature>
<dbReference type="AlphaFoldDB" id="A0A5N5QR42"/>
<dbReference type="GO" id="GO:0008270">
    <property type="term" value="F:zinc ion binding"/>
    <property type="evidence" value="ECO:0007669"/>
    <property type="project" value="InterPro"/>
</dbReference>
<keyword evidence="9" id="KW-1185">Reference proteome</keyword>
<dbReference type="InterPro" id="IPR036864">
    <property type="entry name" value="Zn2-C6_fun-type_DNA-bd_sf"/>
</dbReference>
<keyword evidence="5" id="KW-0539">Nucleus</keyword>
<dbReference type="InterPro" id="IPR050815">
    <property type="entry name" value="TF_fung"/>
</dbReference>
<dbReference type="Proteomes" id="UP000383932">
    <property type="component" value="Unassembled WGS sequence"/>
</dbReference>
<accession>A0A5N5QR42</accession>
<dbReference type="CDD" id="cd12148">
    <property type="entry name" value="fungal_TF_MHR"/>
    <property type="match status" value="1"/>
</dbReference>
<feature type="compositionally biased region" description="Polar residues" evidence="6">
    <location>
        <begin position="203"/>
        <end position="215"/>
    </location>
</feature>
<protein>
    <recommendedName>
        <fullName evidence="7">Zn(2)-C6 fungal-type domain-containing protein</fullName>
    </recommendedName>
</protein>
<evidence type="ECO:0000256" key="1">
    <source>
        <dbReference type="ARBA" id="ARBA00004123"/>
    </source>
</evidence>
<feature type="compositionally biased region" description="Low complexity" evidence="6">
    <location>
        <begin position="177"/>
        <end position="188"/>
    </location>
</feature>
<keyword evidence="3" id="KW-0805">Transcription regulation</keyword>
<keyword evidence="4" id="KW-0804">Transcription</keyword>
<feature type="region of interest" description="Disordered" evidence="6">
    <location>
        <begin position="97"/>
        <end position="220"/>
    </location>
</feature>
<gene>
    <name evidence="8" type="ORF">CTheo_2296</name>
</gene>
<keyword evidence="2" id="KW-0479">Metal-binding</keyword>
<sequence>MPKPTTTSGPALRRNQACQQCRRRKLKCDAGRPHCGTCVRQWNALIAVPPPVGFSHPPAPTCSYDPVEGVPVAPESVEDPLERIRIIEAQIEDLQSKLQSARREARQSGHDVKSPSPPTHMSPEMRRSTRGTTSGSDKSKDRSPTVSPQPYLSSSSPASSRPSTSPSVSVSERKHAATPYARPRAATRSDTAPGSSLRRPPTASRSLPTDYSPQTPEEWDINLPGPTVVAHLAELFFQNDPCSSRILHRSSFMASLALPTTHPDFPPLIILHAICCAASRWASHDAPSRQEKFSEFHATKTRALLDAALRNGSTDLSTLQTSIILQYWAYAEGRNLDIKFNARPFLELVPSNTQMEEKRRAWWTLVLFDRYVSLGAWKPSVPEAELMSIELPICSVDFECESLVSPNPQKAHDPSFFLSHPIGYTDSYIILIKATLLFGKVTEYNLAIDNRPSRRLADPRDSAVFRALDRLVAVDFLHSLPDEYRSCLGVGVNATGSAVDADLYLAHVLPFAATISLHNAHIDYSNPGCPSAVRCIQAARSIIRNYFLLTGTLFDIKRLHPFVTVCWYLAAVVLVQLCKRHITTGDRAGEATVWGEIETLKLAMLEFGNISPIGLRQEKLLQETIDDVIQKPVLPANFGLDIPMYTYPLQDLAVSLSEHGSPEGSSSFSVVAIECGISKHQIMWVVSANLVDYHYHHPLMAKLEEVEESQQNEHTEDELGIPLRRVSEQEIIPEEEQLRLIKDTGILDQVPPEKEEELSPLGESILDTAILAIPICTLYIILDILIQQQYAQQPTLREEFGRVVSNVPSVFIFGNA</sequence>
<comment type="caution">
    <text evidence="8">The sequence shown here is derived from an EMBL/GenBank/DDBJ whole genome shotgun (WGS) entry which is preliminary data.</text>
</comment>
<name>A0A5N5QR42_9AGAM</name>
<dbReference type="SMART" id="SM00066">
    <property type="entry name" value="GAL4"/>
    <property type="match status" value="1"/>
</dbReference>
<dbReference type="EMBL" id="SSOP01000023">
    <property type="protein sequence ID" value="KAB5594215.1"/>
    <property type="molecule type" value="Genomic_DNA"/>
</dbReference>
<dbReference type="InterPro" id="IPR001138">
    <property type="entry name" value="Zn2Cys6_DnaBD"/>
</dbReference>
<dbReference type="CDD" id="cd00067">
    <property type="entry name" value="GAL4"/>
    <property type="match status" value="1"/>
</dbReference>
<dbReference type="GO" id="GO:0006351">
    <property type="term" value="P:DNA-templated transcription"/>
    <property type="evidence" value="ECO:0007669"/>
    <property type="project" value="InterPro"/>
</dbReference>
<proteinExistence type="predicted"/>
<dbReference type="Pfam" id="PF04082">
    <property type="entry name" value="Fungal_trans"/>
    <property type="match status" value="1"/>
</dbReference>
<evidence type="ECO:0000256" key="4">
    <source>
        <dbReference type="ARBA" id="ARBA00023163"/>
    </source>
</evidence>
<evidence type="ECO:0000256" key="3">
    <source>
        <dbReference type="ARBA" id="ARBA00023015"/>
    </source>
</evidence>
<evidence type="ECO:0000313" key="8">
    <source>
        <dbReference type="EMBL" id="KAB5594215.1"/>
    </source>
</evidence>